<comment type="similarity">
    <text evidence="6">Belongs to the azoreductase type 1 family.</text>
</comment>
<dbReference type="GO" id="GO:0010181">
    <property type="term" value="F:FMN binding"/>
    <property type="evidence" value="ECO:0007669"/>
    <property type="project" value="UniProtKB-UniRule"/>
</dbReference>
<evidence type="ECO:0000259" key="7">
    <source>
        <dbReference type="Pfam" id="PF02525"/>
    </source>
</evidence>
<dbReference type="AlphaFoldDB" id="A0AAW9RYP7"/>
<dbReference type="GO" id="GO:0016652">
    <property type="term" value="F:oxidoreductase activity, acting on NAD(P)H as acceptor"/>
    <property type="evidence" value="ECO:0007669"/>
    <property type="project" value="UniProtKB-UniRule"/>
</dbReference>
<dbReference type="EMBL" id="JAZHOF010000005">
    <property type="protein sequence ID" value="MEJ8572556.1"/>
    <property type="molecule type" value="Genomic_DNA"/>
</dbReference>
<comment type="caution">
    <text evidence="8">The sequence shown here is derived from an EMBL/GenBank/DDBJ whole genome shotgun (WGS) entry which is preliminary data.</text>
</comment>
<keyword evidence="2 6" id="KW-0288">FMN</keyword>
<comment type="function">
    <text evidence="6">Also exhibits azoreductase activity. Catalyzes the reductive cleavage of the azo bond in aromatic azo compounds to the corresponding amines.</text>
</comment>
<organism evidence="8 9">
    <name type="scientific">Microbaculum marinum</name>
    <dbReference type="NCBI Taxonomy" id="1764581"/>
    <lineage>
        <taxon>Bacteria</taxon>
        <taxon>Pseudomonadati</taxon>
        <taxon>Pseudomonadota</taxon>
        <taxon>Alphaproteobacteria</taxon>
        <taxon>Hyphomicrobiales</taxon>
        <taxon>Tepidamorphaceae</taxon>
        <taxon>Microbaculum</taxon>
    </lineage>
</organism>
<name>A0AAW9RYP7_9HYPH</name>
<comment type="caution">
    <text evidence="6">Lacks conserved residue(s) required for the propagation of feature annotation.</text>
</comment>
<evidence type="ECO:0000256" key="3">
    <source>
        <dbReference type="ARBA" id="ARBA00023002"/>
    </source>
</evidence>
<dbReference type="InterPro" id="IPR050104">
    <property type="entry name" value="FMN-dep_NADH:Q_OxRdtase_AzoR1"/>
</dbReference>
<comment type="catalytic activity">
    <reaction evidence="5">
        <text>N,N-dimethyl-1,4-phenylenediamine + anthranilate + 2 NAD(+) = 2-(4-dimethylaminophenyl)diazenylbenzoate + 2 NADH + 2 H(+)</text>
        <dbReference type="Rhea" id="RHEA:55872"/>
        <dbReference type="ChEBI" id="CHEBI:15378"/>
        <dbReference type="ChEBI" id="CHEBI:15783"/>
        <dbReference type="ChEBI" id="CHEBI:16567"/>
        <dbReference type="ChEBI" id="CHEBI:57540"/>
        <dbReference type="ChEBI" id="CHEBI:57945"/>
        <dbReference type="ChEBI" id="CHEBI:71579"/>
        <dbReference type="EC" id="1.7.1.17"/>
    </reaction>
    <physiologicalReaction direction="right-to-left" evidence="5">
        <dbReference type="Rhea" id="RHEA:55874"/>
    </physiologicalReaction>
</comment>
<comment type="function">
    <text evidence="6">Quinone reductase that provides resistance to thiol-specific stress caused by electrophilic quinones.</text>
</comment>
<dbReference type="GO" id="GO:0016655">
    <property type="term" value="F:oxidoreductase activity, acting on NAD(P)H, quinone or similar compound as acceptor"/>
    <property type="evidence" value="ECO:0007669"/>
    <property type="project" value="InterPro"/>
</dbReference>
<feature type="binding site" evidence="6">
    <location>
        <position position="10"/>
    </location>
    <ligand>
        <name>FMN</name>
        <dbReference type="ChEBI" id="CHEBI:58210"/>
    </ligand>
</feature>
<evidence type="ECO:0000313" key="8">
    <source>
        <dbReference type="EMBL" id="MEJ8572556.1"/>
    </source>
</evidence>
<keyword evidence="3 6" id="KW-0560">Oxidoreductase</keyword>
<evidence type="ECO:0000256" key="6">
    <source>
        <dbReference type="HAMAP-Rule" id="MF_01216"/>
    </source>
</evidence>
<dbReference type="EC" id="1.6.5.-" evidence="6"/>
<protein>
    <recommendedName>
        <fullName evidence="6">FMN dependent NADH:quinone oxidoreductase</fullName>
        <ecNumber evidence="6">1.6.5.-</ecNumber>
    </recommendedName>
    <alternativeName>
        <fullName evidence="6">Azo-dye reductase</fullName>
    </alternativeName>
    <alternativeName>
        <fullName evidence="6">FMN-dependent NADH-azo compound oxidoreductase</fullName>
    </alternativeName>
    <alternativeName>
        <fullName evidence="6">FMN-dependent NADH-azoreductase</fullName>
        <ecNumber evidence="6">1.7.1.17</ecNumber>
    </alternativeName>
</protein>
<dbReference type="EC" id="1.7.1.17" evidence="6"/>
<keyword evidence="1 6" id="KW-0285">Flavoprotein</keyword>
<keyword evidence="4 6" id="KW-0520">NAD</keyword>
<dbReference type="PANTHER" id="PTHR43741:SF2">
    <property type="entry name" value="FMN-DEPENDENT NADH:QUINONE OXIDOREDUCTASE"/>
    <property type="match status" value="1"/>
</dbReference>
<dbReference type="InterPro" id="IPR029039">
    <property type="entry name" value="Flavoprotein-like_sf"/>
</dbReference>
<dbReference type="RefSeq" id="WP_340330254.1">
    <property type="nucleotide sequence ID" value="NZ_JAZHOF010000005.1"/>
</dbReference>
<evidence type="ECO:0000256" key="4">
    <source>
        <dbReference type="ARBA" id="ARBA00023027"/>
    </source>
</evidence>
<dbReference type="InterPro" id="IPR003680">
    <property type="entry name" value="Flavodoxin_fold"/>
</dbReference>
<evidence type="ECO:0000256" key="2">
    <source>
        <dbReference type="ARBA" id="ARBA00022643"/>
    </source>
</evidence>
<dbReference type="GO" id="GO:0009055">
    <property type="term" value="F:electron transfer activity"/>
    <property type="evidence" value="ECO:0007669"/>
    <property type="project" value="UniProtKB-UniRule"/>
</dbReference>
<dbReference type="PANTHER" id="PTHR43741">
    <property type="entry name" value="FMN-DEPENDENT NADH-AZOREDUCTASE 1"/>
    <property type="match status" value="1"/>
</dbReference>
<evidence type="ECO:0000313" key="9">
    <source>
        <dbReference type="Proteomes" id="UP001378188"/>
    </source>
</evidence>
<dbReference type="Proteomes" id="UP001378188">
    <property type="component" value="Unassembled WGS sequence"/>
</dbReference>
<reference evidence="8 9" key="1">
    <citation type="submission" date="2024-02" db="EMBL/GenBank/DDBJ databases">
        <title>Genome analysis and characterization of Microbaculum marinisediminis sp. nov., isolated from marine sediment.</title>
        <authorList>
            <person name="Du Z.-J."/>
            <person name="Ye Y.-Q."/>
            <person name="Zhang Z.-R."/>
            <person name="Yuan S.-M."/>
            <person name="Zhang X.-Y."/>
        </authorList>
    </citation>
    <scope>NUCLEOTIDE SEQUENCE [LARGE SCALE GENOMIC DNA]</scope>
    <source>
        <strain evidence="8 9">SDUM1044001</strain>
    </source>
</reference>
<comment type="catalytic activity">
    <reaction evidence="6">
        <text>2 a quinone + NADH + H(+) = 2 a 1,4-benzosemiquinone + NAD(+)</text>
        <dbReference type="Rhea" id="RHEA:65952"/>
        <dbReference type="ChEBI" id="CHEBI:15378"/>
        <dbReference type="ChEBI" id="CHEBI:57540"/>
        <dbReference type="ChEBI" id="CHEBI:57945"/>
        <dbReference type="ChEBI" id="CHEBI:132124"/>
        <dbReference type="ChEBI" id="CHEBI:134225"/>
    </reaction>
</comment>
<comment type="subunit">
    <text evidence="6">Homodimer.</text>
</comment>
<dbReference type="Pfam" id="PF02525">
    <property type="entry name" value="Flavodoxin_2"/>
    <property type="match status" value="1"/>
</dbReference>
<keyword evidence="9" id="KW-1185">Reference proteome</keyword>
<gene>
    <name evidence="6" type="primary">azoR</name>
    <name evidence="8" type="ORF">V3328_13785</name>
</gene>
<dbReference type="InterPro" id="IPR023048">
    <property type="entry name" value="NADH:quinone_OxRdtase_FMN_depd"/>
</dbReference>
<evidence type="ECO:0000256" key="5">
    <source>
        <dbReference type="ARBA" id="ARBA00048542"/>
    </source>
</evidence>
<feature type="domain" description="Flavodoxin-like fold" evidence="7">
    <location>
        <begin position="2"/>
        <end position="201"/>
    </location>
</feature>
<feature type="binding site" evidence="6">
    <location>
        <begin position="16"/>
        <end position="18"/>
    </location>
    <ligand>
        <name>FMN</name>
        <dbReference type="ChEBI" id="CHEBI:58210"/>
    </ligand>
</feature>
<dbReference type="HAMAP" id="MF_01216">
    <property type="entry name" value="Azoreductase_type1"/>
    <property type="match status" value="1"/>
</dbReference>
<comment type="cofactor">
    <cofactor evidence="6">
        <name>FMN</name>
        <dbReference type="ChEBI" id="CHEBI:58210"/>
    </cofactor>
    <text evidence="6">Binds 1 FMN per subunit.</text>
</comment>
<dbReference type="SUPFAM" id="SSF52218">
    <property type="entry name" value="Flavoproteins"/>
    <property type="match status" value="1"/>
</dbReference>
<accession>A0AAW9RYP7</accession>
<proteinExistence type="inferred from homology"/>
<dbReference type="Gene3D" id="3.40.50.360">
    <property type="match status" value="1"/>
</dbReference>
<evidence type="ECO:0000256" key="1">
    <source>
        <dbReference type="ARBA" id="ARBA00022630"/>
    </source>
</evidence>
<sequence>MTKILFVTTSPRGESSLSTRVATTLVEELTTANPGAEIVTRDIGNDPLPHMGPTLLGGFFVPEDQQSAEQKAAVALSDELVAEVKSADIIVIASAMINFSITSTLKSWLDHLARAGLTFQYTEDGHPVGLVTGKKVYVVLATGAVYSAAPLDAIDFQAPYLKHMLGFMGMTDVDVVRVEGSIFSPEAAEKAVRDATARARAAAHADALAA</sequence>